<dbReference type="GO" id="GO:0000155">
    <property type="term" value="F:phosphorelay sensor kinase activity"/>
    <property type="evidence" value="ECO:0007669"/>
    <property type="project" value="InterPro"/>
</dbReference>
<dbReference type="SMART" id="SM00387">
    <property type="entry name" value="HATPase_c"/>
    <property type="match status" value="1"/>
</dbReference>
<dbReference type="PROSITE" id="PS50894">
    <property type="entry name" value="HPT"/>
    <property type="match status" value="1"/>
</dbReference>
<keyword evidence="9" id="KW-0067">ATP-binding</keyword>
<evidence type="ECO:0000259" key="21">
    <source>
        <dbReference type="PROSITE" id="PS50110"/>
    </source>
</evidence>
<dbReference type="AlphaFoldDB" id="A0A1B4FQL5"/>
<keyword evidence="11" id="KW-0902">Two-component regulatory system</keyword>
<comment type="catalytic activity">
    <reaction evidence="1">
        <text>ATP + protein L-histidine = ADP + protein N-phospho-L-histidine.</text>
        <dbReference type="EC" id="2.7.13.3"/>
    </reaction>
</comment>
<keyword evidence="10 19" id="KW-1133">Transmembrane helix</keyword>
<dbReference type="CDD" id="cd17546">
    <property type="entry name" value="REC_hyHK_CKI1_RcsC-like"/>
    <property type="match status" value="1"/>
</dbReference>
<dbReference type="InterPro" id="IPR011006">
    <property type="entry name" value="CheY-like_superfamily"/>
</dbReference>
<dbReference type="Proteomes" id="UP000067711">
    <property type="component" value="Chromosome 2"/>
</dbReference>
<feature type="region of interest" description="Disordered" evidence="18">
    <location>
        <begin position="712"/>
        <end position="763"/>
    </location>
</feature>
<reference evidence="23 24" key="1">
    <citation type="submission" date="2015-12" db="EMBL/GenBank/DDBJ databases">
        <title>Diversity of Burkholderia near neighbor genomes.</title>
        <authorList>
            <person name="Sahl J."/>
            <person name="Wagner D."/>
            <person name="Keim P."/>
        </authorList>
    </citation>
    <scope>NUCLEOTIDE SEQUENCE [LARGE SCALE GENOMIC DNA]</scope>
    <source>
        <strain evidence="23 24">BDU8</strain>
    </source>
</reference>
<dbReference type="PROSITE" id="PS50109">
    <property type="entry name" value="HIS_KIN"/>
    <property type="match status" value="1"/>
</dbReference>
<sequence length="763" mass="82449">MLDRARWSSLSEALVKHDVDMVPSIAAGLQNDEIKKNTILSTPYFVGTMIVATRESKTASFDLDKIAEEVIALKGGGAYERFLRERYPHVRLVATTTTTEALDAVANGQASVTVGLDVTILPLIRRRYRGQLYVAGAIASLPAVVAIGTRKDLPLLASIIDKSLNSLTAREMDMMVDKWIESSDFGAPSWASIARYYALEIAIGLVVLCVLGLLAIRFRIQYQLKAESEARKLRFIAVASHEIRTPLNAIVAAIDLLNRSNLPPLEKQLADTAINASANLLVILDDVLDIAKLDAGKLQLERVASDIHVVAESAVLLMQEQARPKGLPILLNIDAPRHLTVYIDQTRVRQIVVNLISNAIKFTEVGGVWVNVALSVDDDATSNRAQLMLTVRDTGMGIPADRQRSLFEAFEQADASTTRRFGGTGLGLTICKELVTLMGGSIWLESRKGAGTTVSVTIPVEVCETETCAGAKRCAEPEPAPRRYARPVVLVVEDHPVNLQMIGIQLAALHCDATLVGAGQAALDEVERGAYEIVLLDCNLPDLDGYTVARRIRSTRSASLPYLPIVAISAQTSDEHLKRCMESGMDGVLRKPLILKELAAMIDLWCAPADLLVSEPSNDSYGDDLMAGRCLVELFRQTCDEDIRTAREALERDDLPAAKASVHRIKGAAQSLGFGPVAELAQSLEDTLANADNSTDRRAASEKAIRLQQQLTAIDAGRPSAQPPARGMRCTYGQPRSLSAGMTGPAESAGAATPASRQPDARA</sequence>
<evidence type="ECO:0000256" key="4">
    <source>
        <dbReference type="ARBA" id="ARBA00022475"/>
    </source>
</evidence>
<dbReference type="PANTHER" id="PTHR45339:SF1">
    <property type="entry name" value="HYBRID SIGNAL TRANSDUCTION HISTIDINE KINASE J"/>
    <property type="match status" value="1"/>
</dbReference>
<dbReference type="PANTHER" id="PTHR45339">
    <property type="entry name" value="HYBRID SIGNAL TRANSDUCTION HISTIDINE KINASE J"/>
    <property type="match status" value="1"/>
</dbReference>
<evidence type="ECO:0000256" key="12">
    <source>
        <dbReference type="ARBA" id="ARBA00023026"/>
    </source>
</evidence>
<dbReference type="SUPFAM" id="SSF52172">
    <property type="entry name" value="CheY-like"/>
    <property type="match status" value="1"/>
</dbReference>
<dbReference type="SUPFAM" id="SSF47384">
    <property type="entry name" value="Homodimeric domain of signal transducing histidine kinase"/>
    <property type="match status" value="1"/>
</dbReference>
<dbReference type="Pfam" id="PF00072">
    <property type="entry name" value="Response_reg"/>
    <property type="match status" value="1"/>
</dbReference>
<dbReference type="PRINTS" id="PR00344">
    <property type="entry name" value="BCTRLSENSOR"/>
</dbReference>
<evidence type="ECO:0000256" key="18">
    <source>
        <dbReference type="SAM" id="MobiDB-lite"/>
    </source>
</evidence>
<name>A0A1B4FQL5_9BURK</name>
<dbReference type="CDD" id="cd00082">
    <property type="entry name" value="HisKA"/>
    <property type="match status" value="1"/>
</dbReference>
<dbReference type="InterPro" id="IPR005467">
    <property type="entry name" value="His_kinase_dom"/>
</dbReference>
<keyword evidence="8" id="KW-0547">Nucleotide-binding</keyword>
<evidence type="ECO:0000256" key="8">
    <source>
        <dbReference type="ARBA" id="ARBA00022741"/>
    </source>
</evidence>
<dbReference type="InterPro" id="IPR036641">
    <property type="entry name" value="HPT_dom_sf"/>
</dbReference>
<dbReference type="SMART" id="SM00448">
    <property type="entry name" value="REC"/>
    <property type="match status" value="1"/>
</dbReference>
<organism evidence="23 24">
    <name type="scientific">Burkholderia mayonis</name>
    <dbReference type="NCBI Taxonomy" id="1385591"/>
    <lineage>
        <taxon>Bacteria</taxon>
        <taxon>Pseudomonadati</taxon>
        <taxon>Pseudomonadota</taxon>
        <taxon>Betaproteobacteria</taxon>
        <taxon>Burkholderiales</taxon>
        <taxon>Burkholderiaceae</taxon>
        <taxon>Burkholderia</taxon>
        <taxon>pseudomallei group</taxon>
    </lineage>
</organism>
<dbReference type="GO" id="GO:0005524">
    <property type="term" value="F:ATP binding"/>
    <property type="evidence" value="ECO:0007669"/>
    <property type="project" value="UniProtKB-KW"/>
</dbReference>
<dbReference type="FunFam" id="3.30.565.10:FF:000010">
    <property type="entry name" value="Sensor histidine kinase RcsC"/>
    <property type="match status" value="1"/>
</dbReference>
<dbReference type="InterPro" id="IPR004358">
    <property type="entry name" value="Sig_transdc_His_kin-like_C"/>
</dbReference>
<feature type="transmembrane region" description="Helical" evidence="19">
    <location>
        <begin position="132"/>
        <end position="149"/>
    </location>
</feature>
<feature type="domain" description="Histidine kinase" evidence="20">
    <location>
        <begin position="238"/>
        <end position="462"/>
    </location>
</feature>
<dbReference type="Gene3D" id="1.10.287.130">
    <property type="match status" value="1"/>
</dbReference>
<dbReference type="Gene3D" id="3.30.565.10">
    <property type="entry name" value="Histidine kinase-like ATPase, C-terminal domain"/>
    <property type="match status" value="1"/>
</dbReference>
<evidence type="ECO:0000256" key="5">
    <source>
        <dbReference type="ARBA" id="ARBA00022553"/>
    </source>
</evidence>
<dbReference type="GO" id="GO:0005886">
    <property type="term" value="C:plasma membrane"/>
    <property type="evidence" value="ECO:0007669"/>
    <property type="project" value="UniProtKB-SubCell"/>
</dbReference>
<dbReference type="InterPro" id="IPR036097">
    <property type="entry name" value="HisK_dim/P_sf"/>
</dbReference>
<evidence type="ECO:0000256" key="15">
    <source>
        <dbReference type="ARBA" id="ARBA00070152"/>
    </source>
</evidence>
<comment type="subcellular location">
    <subcellularLocation>
        <location evidence="2">Cell membrane</location>
        <topology evidence="2">Multi-pass membrane protein</topology>
    </subcellularLocation>
</comment>
<accession>A0A1B4FQL5</accession>
<feature type="domain" description="HPt" evidence="22">
    <location>
        <begin position="624"/>
        <end position="724"/>
    </location>
</feature>
<keyword evidence="13 19" id="KW-0472">Membrane</keyword>
<comment type="function">
    <text evidence="14">Member of the two-component regulatory system BvgS/BvgA. Phosphorylates BvgA via a four-step phosphorelay in response to environmental signals.</text>
</comment>
<dbReference type="Pfam" id="PF02518">
    <property type="entry name" value="HATPase_c"/>
    <property type="match status" value="1"/>
</dbReference>
<dbReference type="SUPFAM" id="SSF53850">
    <property type="entry name" value="Periplasmic binding protein-like II"/>
    <property type="match status" value="1"/>
</dbReference>
<dbReference type="CDD" id="cd01007">
    <property type="entry name" value="PBP2_BvgS_HisK_like"/>
    <property type="match status" value="1"/>
</dbReference>
<dbReference type="SUPFAM" id="SSF55874">
    <property type="entry name" value="ATPase domain of HSP90 chaperone/DNA topoisomerase II/histidine kinase"/>
    <property type="match status" value="1"/>
</dbReference>
<dbReference type="Gene3D" id="3.40.50.2300">
    <property type="match status" value="1"/>
</dbReference>
<keyword evidence="7" id="KW-0732">Signal</keyword>
<evidence type="ECO:0000256" key="3">
    <source>
        <dbReference type="ARBA" id="ARBA00012438"/>
    </source>
</evidence>
<evidence type="ECO:0000256" key="6">
    <source>
        <dbReference type="ARBA" id="ARBA00022692"/>
    </source>
</evidence>
<evidence type="ECO:0000256" key="17">
    <source>
        <dbReference type="PROSITE-ProRule" id="PRU00169"/>
    </source>
</evidence>
<dbReference type="InterPro" id="IPR036890">
    <property type="entry name" value="HATPase_C_sf"/>
</dbReference>
<dbReference type="CDD" id="cd16922">
    <property type="entry name" value="HATPase_EvgS-ArcB-TorS-like"/>
    <property type="match status" value="1"/>
</dbReference>
<dbReference type="InterPro" id="IPR003594">
    <property type="entry name" value="HATPase_dom"/>
</dbReference>
<keyword evidence="5 17" id="KW-0597">Phosphoprotein</keyword>
<feature type="modified residue" description="4-aspartylphosphate" evidence="17">
    <location>
        <position position="537"/>
    </location>
</feature>
<dbReference type="EC" id="2.7.13.3" evidence="3"/>
<keyword evidence="4" id="KW-1003">Cell membrane</keyword>
<keyword evidence="12" id="KW-0843">Virulence</keyword>
<dbReference type="Pfam" id="PF01627">
    <property type="entry name" value="Hpt"/>
    <property type="match status" value="1"/>
</dbReference>
<gene>
    <name evidence="23" type="ORF">WS71_00510</name>
</gene>
<proteinExistence type="predicted"/>
<dbReference type="Gene3D" id="3.40.190.10">
    <property type="entry name" value="Periplasmic binding protein-like II"/>
    <property type="match status" value="2"/>
</dbReference>
<dbReference type="PROSITE" id="PS50110">
    <property type="entry name" value="RESPONSE_REGULATORY"/>
    <property type="match status" value="1"/>
</dbReference>
<evidence type="ECO:0000313" key="24">
    <source>
        <dbReference type="Proteomes" id="UP000067711"/>
    </source>
</evidence>
<feature type="modified residue" description="Phosphohistidine" evidence="16">
    <location>
        <position position="663"/>
    </location>
</feature>
<protein>
    <recommendedName>
        <fullName evidence="15">Virulence sensor protein BvgS</fullName>
        <ecNumber evidence="3">2.7.13.3</ecNumber>
    </recommendedName>
</protein>
<feature type="domain" description="Response regulatory" evidence="21">
    <location>
        <begin position="488"/>
        <end position="606"/>
    </location>
</feature>
<dbReference type="Pfam" id="PF00512">
    <property type="entry name" value="HisKA"/>
    <property type="match status" value="1"/>
</dbReference>
<dbReference type="Gene3D" id="1.20.120.160">
    <property type="entry name" value="HPT domain"/>
    <property type="match status" value="1"/>
</dbReference>
<dbReference type="InterPro" id="IPR001789">
    <property type="entry name" value="Sig_transdc_resp-reg_receiver"/>
</dbReference>
<evidence type="ECO:0000256" key="14">
    <source>
        <dbReference type="ARBA" id="ARBA00058004"/>
    </source>
</evidence>
<evidence type="ECO:0000259" key="22">
    <source>
        <dbReference type="PROSITE" id="PS50894"/>
    </source>
</evidence>
<evidence type="ECO:0000256" key="1">
    <source>
        <dbReference type="ARBA" id="ARBA00000085"/>
    </source>
</evidence>
<evidence type="ECO:0000256" key="7">
    <source>
        <dbReference type="ARBA" id="ARBA00022729"/>
    </source>
</evidence>
<dbReference type="SMART" id="SM00388">
    <property type="entry name" value="HisKA"/>
    <property type="match status" value="1"/>
</dbReference>
<evidence type="ECO:0000313" key="23">
    <source>
        <dbReference type="EMBL" id="AOJ05972.1"/>
    </source>
</evidence>
<dbReference type="InterPro" id="IPR003661">
    <property type="entry name" value="HisK_dim/P_dom"/>
</dbReference>
<evidence type="ECO:0000256" key="2">
    <source>
        <dbReference type="ARBA" id="ARBA00004651"/>
    </source>
</evidence>
<dbReference type="EMBL" id="CP013388">
    <property type="protein sequence ID" value="AOJ05972.1"/>
    <property type="molecule type" value="Genomic_DNA"/>
</dbReference>
<evidence type="ECO:0000256" key="10">
    <source>
        <dbReference type="ARBA" id="ARBA00022989"/>
    </source>
</evidence>
<evidence type="ECO:0000256" key="11">
    <source>
        <dbReference type="ARBA" id="ARBA00023012"/>
    </source>
</evidence>
<keyword evidence="6 19" id="KW-0812">Transmembrane</keyword>
<evidence type="ECO:0000256" key="9">
    <source>
        <dbReference type="ARBA" id="ARBA00022840"/>
    </source>
</evidence>
<evidence type="ECO:0000256" key="13">
    <source>
        <dbReference type="ARBA" id="ARBA00023136"/>
    </source>
</evidence>
<feature type="transmembrane region" description="Helical" evidence="19">
    <location>
        <begin position="196"/>
        <end position="216"/>
    </location>
</feature>
<evidence type="ECO:0000256" key="19">
    <source>
        <dbReference type="SAM" id="Phobius"/>
    </source>
</evidence>
<dbReference type="SUPFAM" id="SSF47226">
    <property type="entry name" value="Histidine-containing phosphotransfer domain, HPT domain"/>
    <property type="match status" value="1"/>
</dbReference>
<evidence type="ECO:0000259" key="20">
    <source>
        <dbReference type="PROSITE" id="PS50109"/>
    </source>
</evidence>
<evidence type="ECO:0000256" key="16">
    <source>
        <dbReference type="PROSITE-ProRule" id="PRU00110"/>
    </source>
</evidence>
<dbReference type="CDD" id="cd00088">
    <property type="entry name" value="HPT"/>
    <property type="match status" value="1"/>
</dbReference>
<dbReference type="InterPro" id="IPR008207">
    <property type="entry name" value="Sig_transdc_His_kin_Hpt_dom"/>
</dbReference>